<dbReference type="InterPro" id="IPR001878">
    <property type="entry name" value="Znf_CCHC"/>
</dbReference>
<feature type="region of interest" description="Disordered" evidence="2">
    <location>
        <begin position="1"/>
        <end position="73"/>
    </location>
</feature>
<protein>
    <recommendedName>
        <fullName evidence="3">CCHC-type domain-containing protein</fullName>
    </recommendedName>
</protein>
<dbReference type="Gene3D" id="4.10.60.10">
    <property type="entry name" value="Zinc finger, CCHC-type"/>
    <property type="match status" value="1"/>
</dbReference>
<feature type="domain" description="CCHC-type" evidence="3">
    <location>
        <begin position="191"/>
        <end position="208"/>
    </location>
</feature>
<evidence type="ECO:0000256" key="2">
    <source>
        <dbReference type="SAM" id="MobiDB-lite"/>
    </source>
</evidence>
<dbReference type="Proteomes" id="UP000799302">
    <property type="component" value="Unassembled WGS sequence"/>
</dbReference>
<keyword evidence="5" id="KW-1185">Reference proteome</keyword>
<dbReference type="AlphaFoldDB" id="A0A6A6UL31"/>
<dbReference type="SMART" id="SM00343">
    <property type="entry name" value="ZnF_C2HC"/>
    <property type="match status" value="1"/>
</dbReference>
<dbReference type="OrthoDB" id="427960at2759"/>
<keyword evidence="1" id="KW-0479">Metal-binding</keyword>
<feature type="region of interest" description="Disordered" evidence="2">
    <location>
        <begin position="94"/>
        <end position="234"/>
    </location>
</feature>
<organism evidence="4 5">
    <name type="scientific">Microthyrium microscopicum</name>
    <dbReference type="NCBI Taxonomy" id="703497"/>
    <lineage>
        <taxon>Eukaryota</taxon>
        <taxon>Fungi</taxon>
        <taxon>Dikarya</taxon>
        <taxon>Ascomycota</taxon>
        <taxon>Pezizomycotina</taxon>
        <taxon>Dothideomycetes</taxon>
        <taxon>Dothideomycetes incertae sedis</taxon>
        <taxon>Microthyriales</taxon>
        <taxon>Microthyriaceae</taxon>
        <taxon>Microthyrium</taxon>
    </lineage>
</organism>
<dbReference type="EMBL" id="MU004231">
    <property type="protein sequence ID" value="KAF2672969.1"/>
    <property type="molecule type" value="Genomic_DNA"/>
</dbReference>
<evidence type="ECO:0000313" key="5">
    <source>
        <dbReference type="Proteomes" id="UP000799302"/>
    </source>
</evidence>
<feature type="compositionally biased region" description="Low complexity" evidence="2">
    <location>
        <begin position="148"/>
        <end position="163"/>
    </location>
</feature>
<feature type="compositionally biased region" description="Polar residues" evidence="2">
    <location>
        <begin position="15"/>
        <end position="44"/>
    </location>
</feature>
<feature type="compositionally biased region" description="Basic and acidic residues" evidence="2">
    <location>
        <begin position="53"/>
        <end position="71"/>
    </location>
</feature>
<accession>A0A6A6UL31</accession>
<name>A0A6A6UL31_9PEZI</name>
<dbReference type="InterPro" id="IPR036875">
    <property type="entry name" value="Znf_CCHC_sf"/>
</dbReference>
<evidence type="ECO:0000259" key="3">
    <source>
        <dbReference type="PROSITE" id="PS50158"/>
    </source>
</evidence>
<feature type="compositionally biased region" description="Acidic residues" evidence="2">
    <location>
        <begin position="133"/>
        <end position="147"/>
    </location>
</feature>
<keyword evidence="1" id="KW-0862">Zinc</keyword>
<dbReference type="Pfam" id="PF00098">
    <property type="entry name" value="zf-CCHC"/>
    <property type="match status" value="1"/>
</dbReference>
<sequence length="234" mass="25150">MSSRLLTMKFMQRAAASSTDSPPSKRQRMSNGSSAPRHSTSDLKTMNDALAEEETKREQALERQAAEKGETKWVLSIQQADATPATALSIATAGFADIDASSDEDAADKPDSRMRFGKPLTTDSADKPRPSENSDEEDSEDDEEDYDPSSVDQLLAQGQAAAAKTTPSRPIDDGITFGSISAGGGTKAPVRKCFICNQPGHMRNDCPRAPRNGKNMPRGNRGGHSGSNRMRYPG</sequence>
<gene>
    <name evidence="4" type="ORF">BT63DRAFT_421170</name>
</gene>
<reference evidence="4" key="1">
    <citation type="journal article" date="2020" name="Stud. Mycol.">
        <title>101 Dothideomycetes genomes: a test case for predicting lifestyles and emergence of pathogens.</title>
        <authorList>
            <person name="Haridas S."/>
            <person name="Albert R."/>
            <person name="Binder M."/>
            <person name="Bloem J."/>
            <person name="Labutti K."/>
            <person name="Salamov A."/>
            <person name="Andreopoulos B."/>
            <person name="Baker S."/>
            <person name="Barry K."/>
            <person name="Bills G."/>
            <person name="Bluhm B."/>
            <person name="Cannon C."/>
            <person name="Castanera R."/>
            <person name="Culley D."/>
            <person name="Daum C."/>
            <person name="Ezra D."/>
            <person name="Gonzalez J."/>
            <person name="Henrissat B."/>
            <person name="Kuo A."/>
            <person name="Liang C."/>
            <person name="Lipzen A."/>
            <person name="Lutzoni F."/>
            <person name="Magnuson J."/>
            <person name="Mondo S."/>
            <person name="Nolan M."/>
            <person name="Ohm R."/>
            <person name="Pangilinan J."/>
            <person name="Park H.-J."/>
            <person name="Ramirez L."/>
            <person name="Alfaro M."/>
            <person name="Sun H."/>
            <person name="Tritt A."/>
            <person name="Yoshinaga Y."/>
            <person name="Zwiers L.-H."/>
            <person name="Turgeon B."/>
            <person name="Goodwin S."/>
            <person name="Spatafora J."/>
            <person name="Crous P."/>
            <person name="Grigoriev I."/>
        </authorList>
    </citation>
    <scope>NUCLEOTIDE SEQUENCE</scope>
    <source>
        <strain evidence="4">CBS 115976</strain>
    </source>
</reference>
<dbReference type="PROSITE" id="PS50158">
    <property type="entry name" value="ZF_CCHC"/>
    <property type="match status" value="1"/>
</dbReference>
<evidence type="ECO:0000256" key="1">
    <source>
        <dbReference type="PROSITE-ProRule" id="PRU00047"/>
    </source>
</evidence>
<evidence type="ECO:0000313" key="4">
    <source>
        <dbReference type="EMBL" id="KAF2672969.1"/>
    </source>
</evidence>
<dbReference type="GO" id="GO:0008270">
    <property type="term" value="F:zinc ion binding"/>
    <property type="evidence" value="ECO:0007669"/>
    <property type="project" value="UniProtKB-KW"/>
</dbReference>
<keyword evidence="1" id="KW-0863">Zinc-finger</keyword>
<proteinExistence type="predicted"/>
<dbReference type="GO" id="GO:0003676">
    <property type="term" value="F:nucleic acid binding"/>
    <property type="evidence" value="ECO:0007669"/>
    <property type="project" value="InterPro"/>
</dbReference>
<dbReference type="SUPFAM" id="SSF57756">
    <property type="entry name" value="Retrovirus zinc finger-like domains"/>
    <property type="match status" value="1"/>
</dbReference>